<evidence type="ECO:0000313" key="1">
    <source>
        <dbReference type="EMBL" id="MQT26319.1"/>
    </source>
</evidence>
<accession>A0A6A7YPX4</accession>
<sequence>MKNVAFGLSAYVVLGLINEVSAQPAVEGGTLYFRGSIVERMCELGTGASVTYGAATQHLNVTPSVVLTVNRATRLCRFADLPFVATYQVLEPAGARTASSKEKGVVTISYL</sequence>
<reference evidence="5 6" key="1">
    <citation type="submission" date="2019-10" db="EMBL/GenBank/DDBJ databases">
        <title>Evaluation of single-gene subtyping targets for Pseudomonas.</title>
        <authorList>
            <person name="Reichler S.J."/>
            <person name="Orsi R.H."/>
            <person name="Wiedmann M."/>
            <person name="Martin N.H."/>
            <person name="Murphy S.I."/>
        </authorList>
    </citation>
    <scope>NUCLEOTIDE SEQUENCE</scope>
    <source>
        <strain evidence="1 7">FSL R10-0802</strain>
        <strain evidence="3 6">FSL R10-1594</strain>
        <strain evidence="4 5">FSL R10-1984</strain>
        <strain evidence="2">FSL R10-2339</strain>
    </source>
</reference>
<dbReference type="Proteomes" id="UP000437970">
    <property type="component" value="Unassembled WGS sequence"/>
</dbReference>
<evidence type="ECO:0000313" key="4">
    <source>
        <dbReference type="EMBL" id="MQU27114.1"/>
    </source>
</evidence>
<dbReference type="EMBL" id="WIWP01000015">
    <property type="protein sequence ID" value="MQT26319.1"/>
    <property type="molecule type" value="Genomic_DNA"/>
</dbReference>
<name>A0A6A7YPX4_9PSED</name>
<dbReference type="AlphaFoldDB" id="A0A6A7YPX4"/>
<dbReference type="Proteomes" id="UP000713985">
    <property type="component" value="Unassembled WGS sequence"/>
</dbReference>
<dbReference type="EMBL" id="WIVW01000012">
    <property type="protein sequence ID" value="MQU27114.1"/>
    <property type="molecule type" value="Genomic_DNA"/>
</dbReference>
<protein>
    <recommendedName>
        <fullName evidence="8">Type 1 fimbrial protein</fullName>
    </recommendedName>
</protein>
<keyword evidence="7" id="KW-1185">Reference proteome</keyword>
<evidence type="ECO:0000313" key="5">
    <source>
        <dbReference type="Proteomes" id="UP000437970"/>
    </source>
</evidence>
<dbReference type="OrthoDB" id="6905830at2"/>
<evidence type="ECO:0000313" key="6">
    <source>
        <dbReference type="Proteomes" id="UP000443000"/>
    </source>
</evidence>
<comment type="caution">
    <text evidence="2">The sequence shown here is derived from an EMBL/GenBank/DDBJ whole genome shotgun (WGS) entry which is preliminary data.</text>
</comment>
<dbReference type="EMBL" id="WIVT01000001">
    <property type="protein sequence ID" value="MQU14962.1"/>
    <property type="molecule type" value="Genomic_DNA"/>
</dbReference>
<proteinExistence type="predicted"/>
<evidence type="ECO:0008006" key="8">
    <source>
        <dbReference type="Google" id="ProtNLM"/>
    </source>
</evidence>
<dbReference type="EMBL" id="WIWC01000002">
    <property type="protein sequence ID" value="MQT78848.1"/>
    <property type="molecule type" value="Genomic_DNA"/>
</dbReference>
<dbReference type="Proteomes" id="UP000443000">
    <property type="component" value="Unassembled WGS sequence"/>
</dbReference>
<gene>
    <name evidence="3" type="ORF">GHN41_00700</name>
    <name evidence="2" type="ORF">GHN86_02010</name>
    <name evidence="1" type="ORF">GHN94_10820</name>
    <name evidence="4" type="ORF">GHO29_11510</name>
</gene>
<evidence type="ECO:0000313" key="7">
    <source>
        <dbReference type="Proteomes" id="UP000713985"/>
    </source>
</evidence>
<evidence type="ECO:0000313" key="3">
    <source>
        <dbReference type="EMBL" id="MQU14962.1"/>
    </source>
</evidence>
<organism evidence="2">
    <name type="scientific">Pseudomonas helleri</name>
    <dbReference type="NCBI Taxonomy" id="1608996"/>
    <lineage>
        <taxon>Bacteria</taxon>
        <taxon>Pseudomonadati</taxon>
        <taxon>Pseudomonadota</taxon>
        <taxon>Gammaproteobacteria</taxon>
        <taxon>Pseudomonadales</taxon>
        <taxon>Pseudomonadaceae</taxon>
        <taxon>Pseudomonas</taxon>
    </lineage>
</organism>
<evidence type="ECO:0000313" key="2">
    <source>
        <dbReference type="EMBL" id="MQT78848.1"/>
    </source>
</evidence>
<dbReference type="RefSeq" id="WP_153379016.1">
    <property type="nucleotide sequence ID" value="NZ_JBITTT010000002.1"/>
</dbReference>